<gene>
    <name evidence="1" type="ORF">DPMN_105043</name>
</gene>
<reference evidence="1" key="2">
    <citation type="submission" date="2020-11" db="EMBL/GenBank/DDBJ databases">
        <authorList>
            <person name="McCartney M.A."/>
            <person name="Auch B."/>
            <person name="Kono T."/>
            <person name="Mallez S."/>
            <person name="Becker A."/>
            <person name="Gohl D.M."/>
            <person name="Silverstein K.A.T."/>
            <person name="Koren S."/>
            <person name="Bechman K.B."/>
            <person name="Herman A."/>
            <person name="Abrahante J.E."/>
            <person name="Garbe J."/>
        </authorList>
    </citation>
    <scope>NUCLEOTIDE SEQUENCE</scope>
    <source>
        <strain evidence="1">Duluth1</strain>
        <tissue evidence="1">Whole animal</tissue>
    </source>
</reference>
<dbReference type="AlphaFoldDB" id="A0A9D4HAV9"/>
<sequence length="71" mass="7734">MTCIPLQTPDMTLLRLMSDTPGSVQSRAVGVDVTLNKAANSLEANLISPWKQAVLTGTYVLIFIARINIFN</sequence>
<accession>A0A9D4HAV9</accession>
<organism evidence="1 2">
    <name type="scientific">Dreissena polymorpha</name>
    <name type="common">Zebra mussel</name>
    <name type="synonym">Mytilus polymorpha</name>
    <dbReference type="NCBI Taxonomy" id="45954"/>
    <lineage>
        <taxon>Eukaryota</taxon>
        <taxon>Metazoa</taxon>
        <taxon>Spiralia</taxon>
        <taxon>Lophotrochozoa</taxon>
        <taxon>Mollusca</taxon>
        <taxon>Bivalvia</taxon>
        <taxon>Autobranchia</taxon>
        <taxon>Heteroconchia</taxon>
        <taxon>Euheterodonta</taxon>
        <taxon>Imparidentia</taxon>
        <taxon>Neoheterodontei</taxon>
        <taxon>Myida</taxon>
        <taxon>Dreissenoidea</taxon>
        <taxon>Dreissenidae</taxon>
        <taxon>Dreissena</taxon>
    </lineage>
</organism>
<dbReference type="EMBL" id="JAIWYP010000004">
    <property type="protein sequence ID" value="KAH3831773.1"/>
    <property type="molecule type" value="Genomic_DNA"/>
</dbReference>
<keyword evidence="2" id="KW-1185">Reference proteome</keyword>
<evidence type="ECO:0000313" key="2">
    <source>
        <dbReference type="Proteomes" id="UP000828390"/>
    </source>
</evidence>
<name>A0A9D4HAV9_DREPO</name>
<proteinExistence type="predicted"/>
<dbReference type="Proteomes" id="UP000828390">
    <property type="component" value="Unassembled WGS sequence"/>
</dbReference>
<comment type="caution">
    <text evidence="1">The sequence shown here is derived from an EMBL/GenBank/DDBJ whole genome shotgun (WGS) entry which is preliminary data.</text>
</comment>
<evidence type="ECO:0000313" key="1">
    <source>
        <dbReference type="EMBL" id="KAH3831773.1"/>
    </source>
</evidence>
<reference evidence="1" key="1">
    <citation type="journal article" date="2019" name="bioRxiv">
        <title>The Genome of the Zebra Mussel, Dreissena polymorpha: A Resource for Invasive Species Research.</title>
        <authorList>
            <person name="McCartney M.A."/>
            <person name="Auch B."/>
            <person name="Kono T."/>
            <person name="Mallez S."/>
            <person name="Zhang Y."/>
            <person name="Obille A."/>
            <person name="Becker A."/>
            <person name="Abrahante J.E."/>
            <person name="Garbe J."/>
            <person name="Badalamenti J.P."/>
            <person name="Herman A."/>
            <person name="Mangelson H."/>
            <person name="Liachko I."/>
            <person name="Sullivan S."/>
            <person name="Sone E.D."/>
            <person name="Koren S."/>
            <person name="Silverstein K.A.T."/>
            <person name="Beckman K.B."/>
            <person name="Gohl D.M."/>
        </authorList>
    </citation>
    <scope>NUCLEOTIDE SEQUENCE</scope>
    <source>
        <strain evidence="1">Duluth1</strain>
        <tissue evidence="1">Whole animal</tissue>
    </source>
</reference>
<protein>
    <submittedName>
        <fullName evidence="1">Uncharacterized protein</fullName>
    </submittedName>
</protein>